<dbReference type="GeneID" id="36549984"/>
<dbReference type="EMBL" id="MSFO01000002">
    <property type="protein sequence ID" value="PLB52482.1"/>
    <property type="molecule type" value="Genomic_DNA"/>
</dbReference>
<proteinExistence type="predicted"/>
<name>A0A2I2GHX8_9EURO</name>
<dbReference type="RefSeq" id="XP_024707784.1">
    <property type="nucleotide sequence ID" value="XM_024842289.1"/>
</dbReference>
<evidence type="ECO:0000313" key="2">
    <source>
        <dbReference type="Proteomes" id="UP000234275"/>
    </source>
</evidence>
<gene>
    <name evidence="1" type="ORF">P170DRAFT_105610</name>
</gene>
<dbReference type="VEuPathDB" id="FungiDB:P170DRAFT_105610"/>
<reference evidence="1 2" key="1">
    <citation type="submission" date="2016-12" db="EMBL/GenBank/DDBJ databases">
        <title>The genomes of Aspergillus section Nigri reveals drivers in fungal speciation.</title>
        <authorList>
            <consortium name="DOE Joint Genome Institute"/>
            <person name="Vesth T.C."/>
            <person name="Nybo J."/>
            <person name="Theobald S."/>
            <person name="Brandl J."/>
            <person name="Frisvad J.C."/>
            <person name="Nielsen K.F."/>
            <person name="Lyhne E.K."/>
            <person name="Kogle M.E."/>
            <person name="Kuo A."/>
            <person name="Riley R."/>
            <person name="Clum A."/>
            <person name="Nolan M."/>
            <person name="Lipzen A."/>
            <person name="Salamov A."/>
            <person name="Henrissat B."/>
            <person name="Wiebenga A."/>
            <person name="De Vries R.P."/>
            <person name="Grigoriev I.V."/>
            <person name="Mortensen U.H."/>
            <person name="Andersen M.R."/>
            <person name="Baker S.E."/>
        </authorList>
    </citation>
    <scope>NUCLEOTIDE SEQUENCE [LARGE SCALE GENOMIC DNA]</scope>
    <source>
        <strain evidence="1 2">IBT 23096</strain>
    </source>
</reference>
<comment type="caution">
    <text evidence="1">The sequence shown here is derived from an EMBL/GenBank/DDBJ whole genome shotgun (WGS) entry which is preliminary data.</text>
</comment>
<evidence type="ECO:0000313" key="1">
    <source>
        <dbReference type="EMBL" id="PLB52482.1"/>
    </source>
</evidence>
<protein>
    <submittedName>
        <fullName evidence="1">Uncharacterized protein</fullName>
    </submittedName>
</protein>
<organism evidence="1 2">
    <name type="scientific">Aspergillus steynii IBT 23096</name>
    <dbReference type="NCBI Taxonomy" id="1392250"/>
    <lineage>
        <taxon>Eukaryota</taxon>
        <taxon>Fungi</taxon>
        <taxon>Dikarya</taxon>
        <taxon>Ascomycota</taxon>
        <taxon>Pezizomycotina</taxon>
        <taxon>Eurotiomycetes</taxon>
        <taxon>Eurotiomycetidae</taxon>
        <taxon>Eurotiales</taxon>
        <taxon>Aspergillaceae</taxon>
        <taxon>Aspergillus</taxon>
        <taxon>Aspergillus subgen. Circumdati</taxon>
    </lineage>
</organism>
<accession>A0A2I2GHX8</accession>
<sequence length="129" mass="14805">MWRSPDPPRSPLRKFVRSKESSYRSGSNGRWRRGRISPERRFVFLLLDVVAWPAYPSSLDTFASVCFSRFFFARQTSVLAGGCPIFTEAIRVPIRLQLVWRHKHQNDLIVSSAESHLEGKSTCMLCAVC</sequence>
<keyword evidence="2" id="KW-1185">Reference proteome</keyword>
<dbReference type="AlphaFoldDB" id="A0A2I2GHX8"/>
<dbReference type="Proteomes" id="UP000234275">
    <property type="component" value="Unassembled WGS sequence"/>
</dbReference>